<reference evidence="1 2" key="1">
    <citation type="submission" date="2020-06" db="EMBL/GenBank/DDBJ databases">
        <title>Whole-genome sequence of Allochromatium humboldtianum DSM 21881, type strain.</title>
        <authorList>
            <person name="Kyndt J.A."/>
            <person name="Meyer T.E."/>
        </authorList>
    </citation>
    <scope>NUCLEOTIDE SEQUENCE [LARGE SCALE GENOMIC DNA]</scope>
    <source>
        <strain evidence="1 2">DSM 21881</strain>
    </source>
</reference>
<organism evidence="1 2">
    <name type="scientific">Allochromatium humboldtianum</name>
    <dbReference type="NCBI Taxonomy" id="504901"/>
    <lineage>
        <taxon>Bacteria</taxon>
        <taxon>Pseudomonadati</taxon>
        <taxon>Pseudomonadota</taxon>
        <taxon>Gammaproteobacteria</taxon>
        <taxon>Chromatiales</taxon>
        <taxon>Chromatiaceae</taxon>
        <taxon>Allochromatium</taxon>
    </lineage>
</organism>
<sequence>MHACLICQHSQMFGQPERLLASDTISLGFECIGPPLQGAYGLEHAPHTMIFWPETMTVNVDGGQSIPNGGCEGYIYRPAAVACDAVCQQPKQAEKTSRGCGENVDQEQLILELNKELLEALKAFDRMYVSDIPHDHRDFKVVMKARAVIERANNILGAEVS</sequence>
<accession>A0A850RFD4</accession>
<name>A0A850RFD4_9GAMM</name>
<dbReference type="EMBL" id="JABZEO010000038">
    <property type="protein sequence ID" value="NVZ11745.1"/>
    <property type="molecule type" value="Genomic_DNA"/>
</dbReference>
<proteinExistence type="predicted"/>
<keyword evidence="2" id="KW-1185">Reference proteome</keyword>
<dbReference type="RefSeq" id="WP_176978424.1">
    <property type="nucleotide sequence ID" value="NZ_JABZEO010000038.1"/>
</dbReference>
<dbReference type="AlphaFoldDB" id="A0A850RFD4"/>
<evidence type="ECO:0000313" key="1">
    <source>
        <dbReference type="EMBL" id="NVZ11745.1"/>
    </source>
</evidence>
<protein>
    <submittedName>
        <fullName evidence="1">Uncharacterized protein</fullName>
    </submittedName>
</protein>
<comment type="caution">
    <text evidence="1">The sequence shown here is derived from an EMBL/GenBank/DDBJ whole genome shotgun (WGS) entry which is preliminary data.</text>
</comment>
<dbReference type="Proteomes" id="UP000592294">
    <property type="component" value="Unassembled WGS sequence"/>
</dbReference>
<evidence type="ECO:0000313" key="2">
    <source>
        <dbReference type="Proteomes" id="UP000592294"/>
    </source>
</evidence>
<gene>
    <name evidence="1" type="ORF">HW932_21085</name>
</gene>